<sequence>MAFSSSHPADAWRPTDMNIADFQTAITDACRNYYGDSSRNRLYDKMRVLAVHWEADGSSGLCIGNLARRVRDLFQRSYGYAVELLSIRADDADPDATISHNLHRMLHDLKEDDLAIVYYIGHGDQATSPNGLQYLALTPTAFPGRPSQQINFQEVRTRLIDPCPANVLILLDCCSAAGAGIGNRKELIAASAFDGVTRGGPDGFTSILVQQLQHALDNRHIMSSAQLYNRMATQHLNPNTTQMPIMLAPNFAHEQWTPGPVNPLFQSPVSVVLHVHLRDANEATLSQIKNWLLVNRPHNVARVEIKAVIPSFSMIFIIRVTLDVWYSLRSHRAISFIGFEKNDHPAAQVLQQSQSNVSFAAPSKSSSAGDKKENQPLK</sequence>
<dbReference type="Pfam" id="PF00656">
    <property type="entry name" value="Peptidase_C14"/>
    <property type="match status" value="1"/>
</dbReference>
<dbReference type="Gene3D" id="3.40.50.1460">
    <property type="match status" value="1"/>
</dbReference>
<evidence type="ECO:0000313" key="4">
    <source>
        <dbReference type="Proteomes" id="UP001140502"/>
    </source>
</evidence>
<comment type="caution">
    <text evidence="3">The sequence shown here is derived from an EMBL/GenBank/DDBJ whole genome shotgun (WGS) entry which is preliminary data.</text>
</comment>
<evidence type="ECO:0000313" key="3">
    <source>
        <dbReference type="EMBL" id="KAJ4307545.1"/>
    </source>
</evidence>
<proteinExistence type="predicted"/>
<feature type="region of interest" description="Disordered" evidence="1">
    <location>
        <begin position="351"/>
        <end position="378"/>
    </location>
</feature>
<evidence type="ECO:0000259" key="2">
    <source>
        <dbReference type="Pfam" id="PF00656"/>
    </source>
</evidence>
<name>A0A9W8W2J7_9HYPO</name>
<feature type="compositionally biased region" description="Basic and acidic residues" evidence="1">
    <location>
        <begin position="369"/>
        <end position="378"/>
    </location>
</feature>
<evidence type="ECO:0000256" key="1">
    <source>
        <dbReference type="SAM" id="MobiDB-lite"/>
    </source>
</evidence>
<feature type="domain" description="Peptidase C14 caspase" evidence="2">
    <location>
        <begin position="67"/>
        <end position="246"/>
    </location>
</feature>
<dbReference type="GO" id="GO:0004197">
    <property type="term" value="F:cysteine-type endopeptidase activity"/>
    <property type="evidence" value="ECO:0007669"/>
    <property type="project" value="InterPro"/>
</dbReference>
<protein>
    <recommendedName>
        <fullName evidence="2">Peptidase C14 caspase domain-containing protein</fullName>
    </recommendedName>
</protein>
<accession>A0A9W8W2J7</accession>
<feature type="compositionally biased region" description="Polar residues" evidence="1">
    <location>
        <begin position="351"/>
        <end position="368"/>
    </location>
</feature>
<dbReference type="AlphaFoldDB" id="A0A9W8W2J7"/>
<dbReference type="OrthoDB" id="4760831at2759"/>
<dbReference type="EMBL" id="JAPEUR010000711">
    <property type="protein sequence ID" value="KAJ4307545.1"/>
    <property type="molecule type" value="Genomic_DNA"/>
</dbReference>
<dbReference type="GO" id="GO:0006508">
    <property type="term" value="P:proteolysis"/>
    <property type="evidence" value="ECO:0007669"/>
    <property type="project" value="InterPro"/>
</dbReference>
<organism evidence="3 4">
    <name type="scientific">Fusarium piperis</name>
    <dbReference type="NCBI Taxonomy" id="1435070"/>
    <lineage>
        <taxon>Eukaryota</taxon>
        <taxon>Fungi</taxon>
        <taxon>Dikarya</taxon>
        <taxon>Ascomycota</taxon>
        <taxon>Pezizomycotina</taxon>
        <taxon>Sordariomycetes</taxon>
        <taxon>Hypocreomycetidae</taxon>
        <taxon>Hypocreales</taxon>
        <taxon>Nectriaceae</taxon>
        <taxon>Fusarium</taxon>
        <taxon>Fusarium solani species complex</taxon>
    </lineage>
</organism>
<reference evidence="3" key="1">
    <citation type="submission" date="2022-10" db="EMBL/GenBank/DDBJ databases">
        <title>Tapping the CABI collections for fungal endophytes: first genome assemblies for Collariella, Neodidymelliopsis, Ascochyta clinopodiicola, Didymella pomorum, Didymosphaeria variabile, Neocosmospora piperis and Neocucurbitaria cava.</title>
        <authorList>
            <person name="Hill R."/>
        </authorList>
    </citation>
    <scope>NUCLEOTIDE SEQUENCE</scope>
    <source>
        <strain evidence="3">IMI 366586</strain>
    </source>
</reference>
<dbReference type="Proteomes" id="UP001140502">
    <property type="component" value="Unassembled WGS sequence"/>
</dbReference>
<gene>
    <name evidence="3" type="ORF">N0V84_012655</name>
</gene>
<keyword evidence="4" id="KW-1185">Reference proteome</keyword>
<dbReference type="InterPro" id="IPR011600">
    <property type="entry name" value="Pept_C14_caspase"/>
</dbReference>